<dbReference type="InterPro" id="IPR010426">
    <property type="entry name" value="MTTB_MeTrfase"/>
</dbReference>
<evidence type="ECO:0000256" key="4">
    <source>
        <dbReference type="SAM" id="MobiDB-lite"/>
    </source>
</evidence>
<keyword evidence="5" id="KW-1133">Transmembrane helix</keyword>
<evidence type="ECO:0008006" key="7">
    <source>
        <dbReference type="Google" id="ProtNLM"/>
    </source>
</evidence>
<dbReference type="AlphaFoldDB" id="A0A0F9IQJ0"/>
<sequence>MKKQSRHMKNLMGRKKDFSINYQPLTLNRHGFSLVEVLVAAIILGVSLMAIYAVYIKTFEASGRAETKMVATSIAQRTMESAINKPFANIALMSTASPTPPTSFEVINKDPDSTTLTEPVVLVSSGTPTDYVTYQQTVSEKGISYTVTTIVSWHDDDNDQIAPSDPDPNDFKRVHVTVTWPGATAPVTLAGLLIQQNAELLFANTLVQLVNPGSPVLYTHAPTVMDMRTGDVSEGCPERCLYYIYCAQMCRFYDIPSCAVAGVTDSKQNHLQRGLEKAATVMTTALAGYNLIYSSAGTINSVLTTSLEGIVVDDELYSYVSRVLKGIDFSVETVMSSMDIIKKVAHSGKSFLTERHTKENLLKEHWMSSIMDRRPYEVFDSSDNKGILDSARDKAKKILEEHKPLPLPPDAEKKIAEVVNRAQSS</sequence>
<dbReference type="GO" id="GO:0008168">
    <property type="term" value="F:methyltransferase activity"/>
    <property type="evidence" value="ECO:0007669"/>
    <property type="project" value="UniProtKB-KW"/>
</dbReference>
<proteinExistence type="inferred from homology"/>
<evidence type="ECO:0000256" key="2">
    <source>
        <dbReference type="ARBA" id="ARBA00022603"/>
    </source>
</evidence>
<gene>
    <name evidence="6" type="ORF">LCGC14_1550430</name>
</gene>
<keyword evidence="5" id="KW-0812">Transmembrane</keyword>
<feature type="transmembrane region" description="Helical" evidence="5">
    <location>
        <begin position="34"/>
        <end position="55"/>
    </location>
</feature>
<feature type="region of interest" description="Disordered" evidence="4">
    <location>
        <begin position="401"/>
        <end position="425"/>
    </location>
</feature>
<dbReference type="NCBIfam" id="TIGR02532">
    <property type="entry name" value="IV_pilin_GFxxxE"/>
    <property type="match status" value="1"/>
</dbReference>
<protein>
    <recommendedName>
        <fullName evidence="7">Prepilin-type N-terminal cleavage/methylation domain-containing protein</fullName>
    </recommendedName>
</protein>
<evidence type="ECO:0000256" key="1">
    <source>
        <dbReference type="ARBA" id="ARBA00007137"/>
    </source>
</evidence>
<dbReference type="InterPro" id="IPR012902">
    <property type="entry name" value="N_methyl_site"/>
</dbReference>
<keyword evidence="2" id="KW-0489">Methyltransferase</keyword>
<dbReference type="Pfam" id="PF06253">
    <property type="entry name" value="MTTB"/>
    <property type="match status" value="1"/>
</dbReference>
<organism evidence="6">
    <name type="scientific">marine sediment metagenome</name>
    <dbReference type="NCBI Taxonomy" id="412755"/>
    <lineage>
        <taxon>unclassified sequences</taxon>
        <taxon>metagenomes</taxon>
        <taxon>ecological metagenomes</taxon>
    </lineage>
</organism>
<reference evidence="6" key="1">
    <citation type="journal article" date="2015" name="Nature">
        <title>Complex archaea that bridge the gap between prokaryotes and eukaryotes.</title>
        <authorList>
            <person name="Spang A."/>
            <person name="Saw J.H."/>
            <person name="Jorgensen S.L."/>
            <person name="Zaremba-Niedzwiedzka K."/>
            <person name="Martijn J."/>
            <person name="Lind A.E."/>
            <person name="van Eijk R."/>
            <person name="Schleper C."/>
            <person name="Guy L."/>
            <person name="Ettema T.J."/>
        </authorList>
    </citation>
    <scope>NUCLEOTIDE SEQUENCE</scope>
</reference>
<dbReference type="EMBL" id="LAZR01011845">
    <property type="protein sequence ID" value="KKM57732.1"/>
    <property type="molecule type" value="Genomic_DNA"/>
</dbReference>
<name>A0A0F9IQJ0_9ZZZZ</name>
<dbReference type="Pfam" id="PF07963">
    <property type="entry name" value="N_methyl"/>
    <property type="match status" value="1"/>
</dbReference>
<dbReference type="GO" id="GO:0015948">
    <property type="term" value="P:methanogenesis"/>
    <property type="evidence" value="ECO:0007669"/>
    <property type="project" value="InterPro"/>
</dbReference>
<dbReference type="GO" id="GO:0032259">
    <property type="term" value="P:methylation"/>
    <property type="evidence" value="ECO:0007669"/>
    <property type="project" value="UniProtKB-KW"/>
</dbReference>
<dbReference type="Gene3D" id="3.20.20.480">
    <property type="entry name" value="Trimethylamine methyltransferase-like"/>
    <property type="match status" value="1"/>
</dbReference>
<evidence type="ECO:0000313" key="6">
    <source>
        <dbReference type="EMBL" id="KKM57732.1"/>
    </source>
</evidence>
<feature type="compositionally biased region" description="Basic and acidic residues" evidence="4">
    <location>
        <begin position="401"/>
        <end position="416"/>
    </location>
</feature>
<keyword evidence="5" id="KW-0472">Membrane</keyword>
<accession>A0A0F9IQJ0</accession>
<dbReference type="InterPro" id="IPR038601">
    <property type="entry name" value="MttB-like_sf"/>
</dbReference>
<dbReference type="PROSITE" id="PS00409">
    <property type="entry name" value="PROKAR_NTER_METHYL"/>
    <property type="match status" value="1"/>
</dbReference>
<keyword evidence="3" id="KW-0808">Transferase</keyword>
<comment type="caution">
    <text evidence="6">The sequence shown here is derived from an EMBL/GenBank/DDBJ whole genome shotgun (WGS) entry which is preliminary data.</text>
</comment>
<comment type="similarity">
    <text evidence="1">Belongs to the trimethylamine methyltransferase family.</text>
</comment>
<evidence type="ECO:0000256" key="3">
    <source>
        <dbReference type="ARBA" id="ARBA00022679"/>
    </source>
</evidence>
<evidence type="ECO:0000256" key="5">
    <source>
        <dbReference type="SAM" id="Phobius"/>
    </source>
</evidence>